<proteinExistence type="predicted"/>
<dbReference type="RefSeq" id="XP_012209060.1">
    <property type="nucleotide sequence ID" value="XM_012353670.1"/>
</dbReference>
<sequence length="210" mass="22409">MPRFRQLFVSLLFCTVTVLASTGLIHLKASPQLARSREAYLQAAARCLLQTRTSTLGAFVKAVPTPRGPWMLVSDVAAPVVAVRGCPKLGFAWKRYATQLNRTLDNVVSALASQTYYAVLVVDALGCDVALSPTSATVDTHEVHTMLQRVHRGVLRGISTAPATAGCPLAAWSMDGRVTAPSPGTLTVALNYDVAMHGSVHAVQLTALER</sequence>
<dbReference type="KEGG" id="spar:SPRG_14494"/>
<evidence type="ECO:0000313" key="2">
    <source>
        <dbReference type="EMBL" id="KDO20248.1"/>
    </source>
</evidence>
<evidence type="ECO:0000313" key="3">
    <source>
        <dbReference type="Proteomes" id="UP000030745"/>
    </source>
</evidence>
<dbReference type="GeneID" id="24136295"/>
<reference evidence="2 3" key="1">
    <citation type="journal article" date="2013" name="PLoS Genet.">
        <title>Distinctive expansion of potential virulence genes in the genome of the oomycete fish pathogen Saprolegnia parasitica.</title>
        <authorList>
            <person name="Jiang R.H."/>
            <person name="de Bruijn I."/>
            <person name="Haas B.J."/>
            <person name="Belmonte R."/>
            <person name="Lobach L."/>
            <person name="Christie J."/>
            <person name="van den Ackerveken G."/>
            <person name="Bottin A."/>
            <person name="Bulone V."/>
            <person name="Diaz-Moreno S.M."/>
            <person name="Dumas B."/>
            <person name="Fan L."/>
            <person name="Gaulin E."/>
            <person name="Govers F."/>
            <person name="Grenville-Briggs L.J."/>
            <person name="Horner N.R."/>
            <person name="Levin J.Z."/>
            <person name="Mammella M."/>
            <person name="Meijer H.J."/>
            <person name="Morris P."/>
            <person name="Nusbaum C."/>
            <person name="Oome S."/>
            <person name="Phillips A.J."/>
            <person name="van Rooyen D."/>
            <person name="Rzeszutek E."/>
            <person name="Saraiva M."/>
            <person name="Secombes C.J."/>
            <person name="Seidl M.F."/>
            <person name="Snel B."/>
            <person name="Stassen J.H."/>
            <person name="Sykes S."/>
            <person name="Tripathy S."/>
            <person name="van den Berg H."/>
            <person name="Vega-Arreguin J.C."/>
            <person name="Wawra S."/>
            <person name="Young S.K."/>
            <person name="Zeng Q."/>
            <person name="Dieguez-Uribeondo J."/>
            <person name="Russ C."/>
            <person name="Tyler B.M."/>
            <person name="van West P."/>
        </authorList>
    </citation>
    <scope>NUCLEOTIDE SEQUENCE [LARGE SCALE GENOMIC DNA]</scope>
    <source>
        <strain evidence="2 3">CBS 223.65</strain>
    </source>
</reference>
<gene>
    <name evidence="2" type="ORF">SPRG_14494</name>
</gene>
<dbReference type="EMBL" id="KK583318">
    <property type="protein sequence ID" value="KDO20248.1"/>
    <property type="molecule type" value="Genomic_DNA"/>
</dbReference>
<keyword evidence="1" id="KW-0732">Signal</keyword>
<dbReference type="VEuPathDB" id="FungiDB:SPRG_14494"/>
<name>A0A067BPS7_SAPPC</name>
<dbReference type="Proteomes" id="UP000030745">
    <property type="component" value="Unassembled WGS sequence"/>
</dbReference>
<accession>A0A067BPS7</accession>
<organism evidence="2 3">
    <name type="scientific">Saprolegnia parasitica (strain CBS 223.65)</name>
    <dbReference type="NCBI Taxonomy" id="695850"/>
    <lineage>
        <taxon>Eukaryota</taxon>
        <taxon>Sar</taxon>
        <taxon>Stramenopiles</taxon>
        <taxon>Oomycota</taxon>
        <taxon>Saprolegniomycetes</taxon>
        <taxon>Saprolegniales</taxon>
        <taxon>Saprolegniaceae</taxon>
        <taxon>Saprolegnia</taxon>
    </lineage>
</organism>
<feature type="chain" id="PRO_5001636971" evidence="1">
    <location>
        <begin position="21"/>
        <end position="210"/>
    </location>
</feature>
<keyword evidence="3" id="KW-1185">Reference proteome</keyword>
<dbReference type="AlphaFoldDB" id="A0A067BPS7"/>
<evidence type="ECO:0000256" key="1">
    <source>
        <dbReference type="SAM" id="SignalP"/>
    </source>
</evidence>
<feature type="signal peptide" evidence="1">
    <location>
        <begin position="1"/>
        <end position="20"/>
    </location>
</feature>
<protein>
    <submittedName>
        <fullName evidence="2">Uncharacterized protein</fullName>
    </submittedName>
</protein>